<evidence type="ECO:0000256" key="3">
    <source>
        <dbReference type="ARBA" id="ARBA00022694"/>
    </source>
</evidence>
<dbReference type="Proteomes" id="UP000194903">
    <property type="component" value="Unassembled WGS sequence"/>
</dbReference>
<evidence type="ECO:0000259" key="9">
    <source>
        <dbReference type="PROSITE" id="PS50846"/>
    </source>
</evidence>
<dbReference type="PROSITE" id="PS50846">
    <property type="entry name" value="HMA_2"/>
    <property type="match status" value="1"/>
</dbReference>
<keyword evidence="8" id="KW-0694">RNA-binding</keyword>
<dbReference type="CDD" id="cd00371">
    <property type="entry name" value="HMA"/>
    <property type="match status" value="1"/>
</dbReference>
<evidence type="ECO:0000313" key="11">
    <source>
        <dbReference type="EMBL" id="OUM19287.1"/>
    </source>
</evidence>
<keyword evidence="2 8" id="KW-0808">Transferase</keyword>
<name>A0A252F0H8_9FIRM</name>
<dbReference type="PANTHER" id="PTHR46173:SF1">
    <property type="entry name" value="CCA TRNA NUCLEOTIDYLTRANSFERASE 1, MITOCHONDRIAL"/>
    <property type="match status" value="1"/>
</dbReference>
<evidence type="ECO:0000256" key="6">
    <source>
        <dbReference type="ARBA" id="ARBA00022741"/>
    </source>
</evidence>
<dbReference type="GO" id="GO:0016779">
    <property type="term" value="F:nucleotidyltransferase activity"/>
    <property type="evidence" value="ECO:0007669"/>
    <property type="project" value="UniProtKB-KW"/>
</dbReference>
<dbReference type="EMBL" id="NHOC01000024">
    <property type="protein sequence ID" value="OUM19287.1"/>
    <property type="molecule type" value="Genomic_DNA"/>
</dbReference>
<dbReference type="GO" id="GO:0000166">
    <property type="term" value="F:nucleotide binding"/>
    <property type="evidence" value="ECO:0007669"/>
    <property type="project" value="UniProtKB-KW"/>
</dbReference>
<dbReference type="InterPro" id="IPR006121">
    <property type="entry name" value="HMA_dom"/>
</dbReference>
<comment type="caution">
    <text evidence="11">The sequence shown here is derived from an EMBL/GenBank/DDBJ whole genome shotgun (WGS) entry which is preliminary data.</text>
</comment>
<dbReference type="SUPFAM" id="SSF55008">
    <property type="entry name" value="HMA, heavy metal-associated domain"/>
    <property type="match status" value="1"/>
</dbReference>
<feature type="domain" description="HD" evidence="10">
    <location>
        <begin position="239"/>
        <end position="349"/>
    </location>
</feature>
<dbReference type="InterPro" id="IPR036163">
    <property type="entry name" value="HMA_dom_sf"/>
</dbReference>
<protein>
    <recommendedName>
        <fullName evidence="13">HD domain-containing protein</fullName>
    </recommendedName>
</protein>
<evidence type="ECO:0000313" key="12">
    <source>
        <dbReference type="Proteomes" id="UP000194903"/>
    </source>
</evidence>
<keyword evidence="4" id="KW-0548">Nucleotidyltransferase</keyword>
<feature type="domain" description="HMA" evidence="9">
    <location>
        <begin position="444"/>
        <end position="508"/>
    </location>
</feature>
<comment type="cofactor">
    <cofactor evidence="1">
        <name>Mg(2+)</name>
        <dbReference type="ChEBI" id="CHEBI:18420"/>
    </cofactor>
</comment>
<dbReference type="SMART" id="SM00471">
    <property type="entry name" value="HDc"/>
    <property type="match status" value="1"/>
</dbReference>
<comment type="similarity">
    <text evidence="8">Belongs to the tRNA nucleotidyltransferase/poly(A) polymerase family.</text>
</comment>
<dbReference type="GO" id="GO:0046872">
    <property type="term" value="F:metal ion binding"/>
    <property type="evidence" value="ECO:0007669"/>
    <property type="project" value="UniProtKB-KW"/>
</dbReference>
<evidence type="ECO:0000256" key="5">
    <source>
        <dbReference type="ARBA" id="ARBA00022723"/>
    </source>
</evidence>
<keyword evidence="3" id="KW-0819">tRNA processing</keyword>
<dbReference type="Gene3D" id="1.10.246.80">
    <property type="match status" value="1"/>
</dbReference>
<dbReference type="GO" id="GO:0008033">
    <property type="term" value="P:tRNA processing"/>
    <property type="evidence" value="ECO:0007669"/>
    <property type="project" value="UniProtKB-KW"/>
</dbReference>
<accession>A0A252F0H8</accession>
<dbReference type="InterPro" id="IPR043519">
    <property type="entry name" value="NT_sf"/>
</dbReference>
<keyword evidence="6" id="KW-0547">Nucleotide-binding</keyword>
<dbReference type="InterPro" id="IPR050264">
    <property type="entry name" value="Bact_CCA-adding_enz_type3_sf"/>
</dbReference>
<dbReference type="Gene3D" id="3.30.70.100">
    <property type="match status" value="1"/>
</dbReference>
<keyword evidence="5" id="KW-0479">Metal-binding</keyword>
<dbReference type="PANTHER" id="PTHR46173">
    <property type="entry name" value="CCA TRNA NUCLEOTIDYLTRANSFERASE 1, MITOCHONDRIAL"/>
    <property type="match status" value="1"/>
</dbReference>
<keyword evidence="7" id="KW-0460">Magnesium</keyword>
<evidence type="ECO:0000256" key="4">
    <source>
        <dbReference type="ARBA" id="ARBA00022695"/>
    </source>
</evidence>
<dbReference type="Pfam" id="PF01743">
    <property type="entry name" value="PolyA_pol"/>
    <property type="match status" value="1"/>
</dbReference>
<dbReference type="InterPro" id="IPR002646">
    <property type="entry name" value="PolA_pol_head_dom"/>
</dbReference>
<dbReference type="CDD" id="cd05398">
    <property type="entry name" value="NT_ClassII-CCAase"/>
    <property type="match status" value="1"/>
</dbReference>
<dbReference type="InterPro" id="IPR006674">
    <property type="entry name" value="HD_domain"/>
</dbReference>
<reference evidence="11 12" key="1">
    <citation type="submission" date="2017-05" db="EMBL/GenBank/DDBJ databases">
        <title>Butyricicoccus porcorum sp. nov. a butyrate-producing bacterium from the swine intestinal tract.</title>
        <authorList>
            <person name="Trachsel J."/>
            <person name="Humphrey S."/>
            <person name="Allen H.K."/>
        </authorList>
    </citation>
    <scope>NUCLEOTIDE SEQUENCE [LARGE SCALE GENOMIC DNA]</scope>
    <source>
        <strain evidence="11">BB10</strain>
    </source>
</reference>
<sequence length="509" mass="56945">MEFDLPASIRMALDRLEAAGYPSYVVGGAVRDQLAGKQPHDYDVCTAARPEQVEQLFADQTVIETGLKHGTVTVLLDGMPVEITTFRTEGAYSDGRRPDSVSFVDDIERDLARRDFTINAMAWSPVRGLCDPFGGQADLQRRCIRCVGDPDTRLKEDALRILRALRFAAQRGFVVEPVTAAALHRNRERLAQVSAERITAELLQLLCGAHVGAVLMEFSDIIAQILPEIQPMIGFDQHNAYHKYTVWEHSVRAVEGIRPDPLLRLAALLHDVGKPDTFSRDERGVGHFYGHPARSRELAEQMVQRLRLPVQMERQLLYLVRHHDTPLGSNTRHVRRKLAVHGEETFRALLAIKKADGIGQGTTPQNLTELLETERLLEQVLTEDSCLTRRDLAVNGNDLIAWGARGRAVGYYLSAMLNRVLDDPSCNTRERLHAVYDGLRAQESYVELTVNGMSARCCVRQVRQLLAGIPDITRTDITLDSGRIVVYGRHLPLEQIREVLAAAGYEVAI</sequence>
<proteinExistence type="inferred from homology"/>
<dbReference type="InterPro" id="IPR032828">
    <property type="entry name" value="PolyA_RNA-bd"/>
</dbReference>
<evidence type="ECO:0008006" key="13">
    <source>
        <dbReference type="Google" id="ProtNLM"/>
    </source>
</evidence>
<dbReference type="InterPro" id="IPR003607">
    <property type="entry name" value="HD/PDEase_dom"/>
</dbReference>
<dbReference type="Pfam" id="PF01966">
    <property type="entry name" value="HD"/>
    <property type="match status" value="1"/>
</dbReference>
<evidence type="ECO:0000256" key="8">
    <source>
        <dbReference type="RuleBase" id="RU003953"/>
    </source>
</evidence>
<dbReference type="CDD" id="cd00077">
    <property type="entry name" value="HDc"/>
    <property type="match status" value="1"/>
</dbReference>
<evidence type="ECO:0000256" key="7">
    <source>
        <dbReference type="ARBA" id="ARBA00022842"/>
    </source>
</evidence>
<dbReference type="Gene3D" id="1.10.3090.10">
    <property type="entry name" value="cca-adding enzyme, domain 2"/>
    <property type="match status" value="1"/>
</dbReference>
<gene>
    <name evidence="11" type="ORF">CBW42_14115</name>
</gene>
<dbReference type="PROSITE" id="PS51831">
    <property type="entry name" value="HD"/>
    <property type="match status" value="1"/>
</dbReference>
<dbReference type="Pfam" id="PF12627">
    <property type="entry name" value="PolyA_pol_RNAbd"/>
    <property type="match status" value="1"/>
</dbReference>
<dbReference type="SUPFAM" id="SSF81301">
    <property type="entry name" value="Nucleotidyltransferase"/>
    <property type="match status" value="1"/>
</dbReference>
<dbReference type="AlphaFoldDB" id="A0A252F0H8"/>
<evidence type="ECO:0000259" key="10">
    <source>
        <dbReference type="PROSITE" id="PS51831"/>
    </source>
</evidence>
<keyword evidence="12" id="KW-1185">Reference proteome</keyword>
<evidence type="ECO:0000256" key="2">
    <source>
        <dbReference type="ARBA" id="ARBA00022679"/>
    </source>
</evidence>
<dbReference type="Gene3D" id="3.30.460.10">
    <property type="entry name" value="Beta Polymerase, domain 2"/>
    <property type="match status" value="1"/>
</dbReference>
<evidence type="ECO:0000256" key="1">
    <source>
        <dbReference type="ARBA" id="ARBA00001946"/>
    </source>
</evidence>
<dbReference type="GO" id="GO:0000049">
    <property type="term" value="F:tRNA binding"/>
    <property type="evidence" value="ECO:0007669"/>
    <property type="project" value="TreeGrafter"/>
</dbReference>
<dbReference type="SUPFAM" id="SSF81891">
    <property type="entry name" value="Poly A polymerase C-terminal region-like"/>
    <property type="match status" value="1"/>
</dbReference>
<organism evidence="11 12">
    <name type="scientific">Butyricicoccus porcorum</name>
    <dbReference type="NCBI Taxonomy" id="1945634"/>
    <lineage>
        <taxon>Bacteria</taxon>
        <taxon>Bacillati</taxon>
        <taxon>Bacillota</taxon>
        <taxon>Clostridia</taxon>
        <taxon>Eubacteriales</taxon>
        <taxon>Butyricicoccaceae</taxon>
        <taxon>Butyricicoccus</taxon>
    </lineage>
</organism>